<proteinExistence type="predicted"/>
<keyword evidence="2" id="KW-1185">Reference proteome</keyword>
<dbReference type="EMBL" id="JBHSLU010000017">
    <property type="protein sequence ID" value="MFC5505434.1"/>
    <property type="molecule type" value="Genomic_DNA"/>
</dbReference>
<reference evidence="2" key="1">
    <citation type="journal article" date="2019" name="Int. J. Syst. Evol. Microbiol.">
        <title>The Global Catalogue of Microorganisms (GCM) 10K type strain sequencing project: providing services to taxonomists for standard genome sequencing and annotation.</title>
        <authorList>
            <consortium name="The Broad Institute Genomics Platform"/>
            <consortium name="The Broad Institute Genome Sequencing Center for Infectious Disease"/>
            <person name="Wu L."/>
            <person name="Ma J."/>
        </authorList>
    </citation>
    <scope>NUCLEOTIDE SEQUENCE [LARGE SCALE GENOMIC DNA]</scope>
    <source>
        <strain evidence="2">CCUG 43117</strain>
    </source>
</reference>
<evidence type="ECO:0000313" key="1">
    <source>
        <dbReference type="EMBL" id="MFC5505434.1"/>
    </source>
</evidence>
<evidence type="ECO:0000313" key="2">
    <source>
        <dbReference type="Proteomes" id="UP001596060"/>
    </source>
</evidence>
<comment type="caution">
    <text evidence="1">The sequence shown here is derived from an EMBL/GenBank/DDBJ whole genome shotgun (WGS) entry which is preliminary data.</text>
</comment>
<gene>
    <name evidence="1" type="ORF">ACFPN9_09200</name>
</gene>
<organism evidence="1 2">
    <name type="scientific">Bosea massiliensis</name>
    <dbReference type="NCBI Taxonomy" id="151419"/>
    <lineage>
        <taxon>Bacteria</taxon>
        <taxon>Pseudomonadati</taxon>
        <taxon>Pseudomonadota</taxon>
        <taxon>Alphaproteobacteria</taxon>
        <taxon>Hyphomicrobiales</taxon>
        <taxon>Boseaceae</taxon>
        <taxon>Bosea</taxon>
    </lineage>
</organism>
<dbReference type="RefSeq" id="WP_068203908.1">
    <property type="nucleotide sequence ID" value="NZ_JBHSLU010000017.1"/>
</dbReference>
<protein>
    <submittedName>
        <fullName evidence="1">Uncharacterized protein</fullName>
    </submittedName>
</protein>
<dbReference type="Proteomes" id="UP001596060">
    <property type="component" value="Unassembled WGS sequence"/>
</dbReference>
<accession>A0ABW0P3N4</accession>
<name>A0ABW0P3N4_9HYPH</name>
<sequence length="141" mass="15518">MADLTWVGPISTGRSHMTYFGSTATEKEVVVVIPVPSPKNGVPAWQIIFTDGSCRTPCKPIHPTREAAFAQTAIELQQPISERGRHSRRLNAFLFTKARFPRYEALPNSDLFAACSFIAETLDGVTATDIYSQFGRDRAAA</sequence>